<evidence type="ECO:0000256" key="1">
    <source>
        <dbReference type="SAM" id="MobiDB-lite"/>
    </source>
</evidence>
<dbReference type="SMART" id="SM00943">
    <property type="entry name" value="Prim-Pol"/>
    <property type="match status" value="1"/>
</dbReference>
<feature type="region of interest" description="Disordered" evidence="1">
    <location>
        <begin position="190"/>
        <end position="217"/>
    </location>
</feature>
<dbReference type="Proteomes" id="UP000572635">
    <property type="component" value="Unassembled WGS sequence"/>
</dbReference>
<feature type="domain" description="DNA primase/polymerase bifunctional N-terminal" evidence="2">
    <location>
        <begin position="27"/>
        <end position="212"/>
    </location>
</feature>
<evidence type="ECO:0000259" key="2">
    <source>
        <dbReference type="SMART" id="SM00943"/>
    </source>
</evidence>
<accession>A0A7W8QR29</accession>
<feature type="region of interest" description="Disordered" evidence="1">
    <location>
        <begin position="1"/>
        <end position="21"/>
    </location>
</feature>
<evidence type="ECO:0000313" key="4">
    <source>
        <dbReference type="Proteomes" id="UP000572635"/>
    </source>
</evidence>
<evidence type="ECO:0000313" key="3">
    <source>
        <dbReference type="EMBL" id="MBB5434076.1"/>
    </source>
</evidence>
<gene>
    <name evidence="3" type="ORF">HDA36_004160</name>
</gene>
<organism evidence="3 4">
    <name type="scientific">Nocardiopsis composta</name>
    <dbReference type="NCBI Taxonomy" id="157465"/>
    <lineage>
        <taxon>Bacteria</taxon>
        <taxon>Bacillati</taxon>
        <taxon>Actinomycetota</taxon>
        <taxon>Actinomycetes</taxon>
        <taxon>Streptosporangiales</taxon>
        <taxon>Nocardiopsidaceae</taxon>
        <taxon>Nocardiopsis</taxon>
    </lineage>
</organism>
<dbReference type="AlphaFoldDB" id="A0A7W8QR29"/>
<protein>
    <recommendedName>
        <fullName evidence="2">DNA primase/polymerase bifunctional N-terminal domain-containing protein</fullName>
    </recommendedName>
</protein>
<reference evidence="3 4" key="1">
    <citation type="submission" date="2020-08" db="EMBL/GenBank/DDBJ databases">
        <title>Sequencing the genomes of 1000 actinobacteria strains.</title>
        <authorList>
            <person name="Klenk H.-P."/>
        </authorList>
    </citation>
    <scope>NUCLEOTIDE SEQUENCE [LARGE SCALE GENOMIC DNA]</scope>
    <source>
        <strain evidence="3 4">DSM 44551</strain>
    </source>
</reference>
<proteinExistence type="predicted"/>
<name>A0A7W8QR29_9ACTN</name>
<dbReference type="InterPro" id="IPR015330">
    <property type="entry name" value="DNA_primase/pol_bifunc_N"/>
</dbReference>
<dbReference type="Pfam" id="PF09250">
    <property type="entry name" value="Prim-Pol"/>
    <property type="match status" value="1"/>
</dbReference>
<dbReference type="EMBL" id="JACHDB010000001">
    <property type="protein sequence ID" value="MBB5434076.1"/>
    <property type="molecule type" value="Genomic_DNA"/>
</dbReference>
<comment type="caution">
    <text evidence="3">The sequence shown here is derived from an EMBL/GenBank/DDBJ whole genome shotgun (WGS) entry which is preliminary data.</text>
</comment>
<sequence length="234" mass="25014">MADVLNRRRRRHGRRAAEKQSSRMDAALEYASLGWPVCRGASPSADGARACGCDRMGCPAPAEHPVSAAWAVEATTDPDTIRRWWTAAPEANVILPTGRVFDVFDVPAGAGVMALARMDCAGTRPGPVAAVDAERYLFFVATRSPADEDEWWSCHLDCVPEAVDETPGLRWHCRNSYVLAAPSLLPSGGGASWIRPPRTRPGTPAPPSPSGTPELPDPIAVLAVLADACEEFTS</sequence>
<keyword evidence="4" id="KW-1185">Reference proteome</keyword>
<dbReference type="RefSeq" id="WP_184394388.1">
    <property type="nucleotide sequence ID" value="NZ_BAAAJD010000052.1"/>
</dbReference>